<dbReference type="InterPro" id="IPR036857">
    <property type="entry name" value="Thyroglobulin_1_sf"/>
</dbReference>
<dbReference type="AlphaFoldDB" id="A0AAV7ALH1"/>
<dbReference type="PROSITE" id="PS51465">
    <property type="entry name" value="KAZAL_2"/>
    <property type="match status" value="1"/>
</dbReference>
<evidence type="ECO:0000256" key="4">
    <source>
        <dbReference type="ARBA" id="ARBA00022729"/>
    </source>
</evidence>
<feature type="disulfide bond" evidence="9">
    <location>
        <begin position="139"/>
        <end position="159"/>
    </location>
</feature>
<feature type="chain" id="PRO_5043809558" description="SPARC related modular calcium binding 1" evidence="11">
    <location>
        <begin position="24"/>
        <end position="428"/>
    </location>
</feature>
<dbReference type="InterPro" id="IPR011992">
    <property type="entry name" value="EF-hand-dom_pair"/>
</dbReference>
<dbReference type="FunFam" id="4.10.800.10:FF:000004">
    <property type="entry name" value="SPARC-related modular calcium-binding protein 1"/>
    <property type="match status" value="1"/>
</dbReference>
<dbReference type="Pfam" id="PF00086">
    <property type="entry name" value="Thyroglobulin_1"/>
    <property type="match status" value="2"/>
</dbReference>
<dbReference type="Pfam" id="PF07648">
    <property type="entry name" value="Kazal_2"/>
    <property type="match status" value="1"/>
</dbReference>
<dbReference type="Proteomes" id="UP000824782">
    <property type="component" value="Unassembled WGS sequence"/>
</dbReference>
<keyword evidence="4 11" id="KW-0732">Signal</keyword>
<evidence type="ECO:0000256" key="8">
    <source>
        <dbReference type="ARBA" id="ARBA00023180"/>
    </source>
</evidence>
<evidence type="ECO:0000313" key="15">
    <source>
        <dbReference type="Proteomes" id="UP000824782"/>
    </source>
</evidence>
<dbReference type="Gene3D" id="4.10.800.10">
    <property type="entry name" value="Thyroglobulin type-1"/>
    <property type="match status" value="2"/>
</dbReference>
<keyword evidence="3" id="KW-0479">Metal-binding</keyword>
<keyword evidence="7 9" id="KW-1015">Disulfide bond</keyword>
<evidence type="ECO:0000259" key="12">
    <source>
        <dbReference type="PROSITE" id="PS51162"/>
    </source>
</evidence>
<dbReference type="Gene3D" id="3.30.60.30">
    <property type="match status" value="1"/>
</dbReference>
<dbReference type="GO" id="GO:0008201">
    <property type="term" value="F:heparin binding"/>
    <property type="evidence" value="ECO:0007669"/>
    <property type="project" value="TreeGrafter"/>
</dbReference>
<evidence type="ECO:0008006" key="16">
    <source>
        <dbReference type="Google" id="ProtNLM"/>
    </source>
</evidence>
<sequence length="428" mass="47471">MIQRSFVIIVTLKVLILLQETQTLNHRGTGPRFLISDRDRDPQCNPHCSRTQSKPVCASDGRTYESMCDYQRAKCKDSGLSVVHRGRCKDAGQSKCRLERAQALEQAKKPQEAVFIPECNEDGSFTQVQCHTYTGYCWCVTSDGKPVSGSSVQNKTPTCSGSVTDKPSSQGNAGRKDDGSKPTPTMETRPVFEGDEKLNSCDQERQSALEEARDNPREGIVIPECAPGGLYKPVQCHQSTGYCWCVLVDTGRPLPGTSTRYETPVCESDARWKNTDTEDPFKDRELQGCPDGKKLEFITSLLDALTTDMVQAINSAAPAAGGRFSEPNPNHTLEERVVLWYFSQLDINGSEDINKKEMKPFKRYVKKKAKPKKCARRFTDYCDLNKDKSISLTELKGCLGVRKEPGISAGSFTPGRRAGSNPFIGRLV</sequence>
<dbReference type="InterPro" id="IPR051950">
    <property type="entry name" value="Dev_reg/Prot_inhib"/>
</dbReference>
<feature type="disulfide bond" evidence="9">
    <location>
        <begin position="236"/>
        <end position="243"/>
    </location>
</feature>
<dbReference type="GO" id="GO:0005615">
    <property type="term" value="C:extracellular space"/>
    <property type="evidence" value="ECO:0007669"/>
    <property type="project" value="TreeGrafter"/>
</dbReference>
<dbReference type="InterPro" id="IPR019577">
    <property type="entry name" value="SPARC/Testican_Ca-bd-dom"/>
</dbReference>
<dbReference type="FunFam" id="4.10.800.10:FF:000003">
    <property type="entry name" value="SPARC-related modular calcium-binding protein 2 isoform 1"/>
    <property type="match status" value="1"/>
</dbReference>
<evidence type="ECO:0000313" key="14">
    <source>
        <dbReference type="EMBL" id="KAG8560852.1"/>
    </source>
</evidence>
<dbReference type="SMART" id="SM00280">
    <property type="entry name" value="KAZAL"/>
    <property type="match status" value="1"/>
</dbReference>
<dbReference type="PROSITE" id="PS00484">
    <property type="entry name" value="THYROGLOBULIN_1_1"/>
    <property type="match status" value="2"/>
</dbReference>
<dbReference type="InterPro" id="IPR018247">
    <property type="entry name" value="EF_Hand_1_Ca_BS"/>
</dbReference>
<feature type="region of interest" description="Disordered" evidence="10">
    <location>
        <begin position="149"/>
        <end position="214"/>
    </location>
</feature>
<evidence type="ECO:0000256" key="9">
    <source>
        <dbReference type="PROSITE-ProRule" id="PRU00500"/>
    </source>
</evidence>
<organism evidence="14 15">
    <name type="scientific">Engystomops pustulosus</name>
    <name type="common">Tungara frog</name>
    <name type="synonym">Physalaemus pustulosus</name>
    <dbReference type="NCBI Taxonomy" id="76066"/>
    <lineage>
        <taxon>Eukaryota</taxon>
        <taxon>Metazoa</taxon>
        <taxon>Chordata</taxon>
        <taxon>Craniata</taxon>
        <taxon>Vertebrata</taxon>
        <taxon>Euteleostomi</taxon>
        <taxon>Amphibia</taxon>
        <taxon>Batrachia</taxon>
        <taxon>Anura</taxon>
        <taxon>Neobatrachia</taxon>
        <taxon>Hyloidea</taxon>
        <taxon>Leptodactylidae</taxon>
        <taxon>Leiuperinae</taxon>
        <taxon>Engystomops</taxon>
    </lineage>
</organism>
<dbReference type="GO" id="GO:0005604">
    <property type="term" value="C:basement membrane"/>
    <property type="evidence" value="ECO:0007669"/>
    <property type="project" value="TreeGrafter"/>
</dbReference>
<dbReference type="PANTHER" id="PTHR12352:SF13">
    <property type="entry name" value="SPARC-RELATED MODULAR CALCIUM-BINDING PROTEIN 1"/>
    <property type="match status" value="1"/>
</dbReference>
<dbReference type="GO" id="GO:0030198">
    <property type="term" value="P:extracellular matrix organization"/>
    <property type="evidence" value="ECO:0007669"/>
    <property type="project" value="TreeGrafter"/>
</dbReference>
<dbReference type="InterPro" id="IPR036058">
    <property type="entry name" value="Kazal_dom_sf"/>
</dbReference>
<comment type="caution">
    <text evidence="14">The sequence shown here is derived from an EMBL/GenBank/DDBJ whole genome shotgun (WGS) entry which is preliminary data.</text>
</comment>
<keyword evidence="6" id="KW-0106">Calcium</keyword>
<dbReference type="SUPFAM" id="SSF100895">
    <property type="entry name" value="Kazal-type serine protease inhibitors"/>
    <property type="match status" value="1"/>
</dbReference>
<feature type="disulfide bond" evidence="9">
    <location>
        <begin position="130"/>
        <end position="137"/>
    </location>
</feature>
<keyword evidence="15" id="KW-1185">Reference proteome</keyword>
<evidence type="ECO:0000256" key="2">
    <source>
        <dbReference type="ARBA" id="ARBA00022525"/>
    </source>
</evidence>
<dbReference type="PANTHER" id="PTHR12352">
    <property type="entry name" value="SECRETED MODULAR CALCIUM-BINDING PROTEIN"/>
    <property type="match status" value="1"/>
</dbReference>
<dbReference type="SUPFAM" id="SSF57610">
    <property type="entry name" value="Thyroglobulin type-1 domain"/>
    <property type="match status" value="2"/>
</dbReference>
<dbReference type="CDD" id="cd00104">
    <property type="entry name" value="KAZAL_FS"/>
    <property type="match status" value="1"/>
</dbReference>
<feature type="compositionally biased region" description="Basic and acidic residues" evidence="10">
    <location>
        <begin position="190"/>
        <end position="214"/>
    </location>
</feature>
<dbReference type="EMBL" id="WNYA01000007">
    <property type="protein sequence ID" value="KAG8560852.1"/>
    <property type="molecule type" value="Genomic_DNA"/>
</dbReference>
<feature type="domain" description="Thyroglobulin type-1" evidence="12">
    <location>
        <begin position="198"/>
        <end position="266"/>
    </location>
</feature>
<feature type="signal peptide" evidence="11">
    <location>
        <begin position="1"/>
        <end position="23"/>
    </location>
</feature>
<keyword evidence="5" id="KW-0677">Repeat</keyword>
<evidence type="ECO:0000256" key="3">
    <source>
        <dbReference type="ARBA" id="ARBA00022723"/>
    </source>
</evidence>
<dbReference type="SMART" id="SM00211">
    <property type="entry name" value="TY"/>
    <property type="match status" value="2"/>
</dbReference>
<dbReference type="Pfam" id="PF10591">
    <property type="entry name" value="SPARC_Ca_bdg"/>
    <property type="match status" value="1"/>
</dbReference>
<dbReference type="InterPro" id="IPR002350">
    <property type="entry name" value="Kazal_dom"/>
</dbReference>
<dbReference type="Pfam" id="PF16597">
    <property type="entry name" value="Thyroglob_assoc"/>
    <property type="match status" value="1"/>
</dbReference>
<dbReference type="Gene3D" id="1.10.238.10">
    <property type="entry name" value="EF-hand"/>
    <property type="match status" value="1"/>
</dbReference>
<name>A0AAV7ALH1_ENGPU</name>
<evidence type="ECO:0000256" key="6">
    <source>
        <dbReference type="ARBA" id="ARBA00022837"/>
    </source>
</evidence>
<comment type="caution">
    <text evidence="9">Lacks conserved residue(s) required for the propagation of feature annotation.</text>
</comment>
<gene>
    <name evidence="14" type="ORF">GDO81_015157</name>
</gene>
<proteinExistence type="predicted"/>
<feature type="domain" description="Thyroglobulin type-1" evidence="12">
    <location>
        <begin position="93"/>
        <end position="159"/>
    </location>
</feature>
<feature type="domain" description="Kazal-like" evidence="13">
    <location>
        <begin position="38"/>
        <end position="90"/>
    </location>
</feature>
<evidence type="ECO:0000256" key="7">
    <source>
        <dbReference type="ARBA" id="ARBA00023157"/>
    </source>
</evidence>
<dbReference type="PROSITE" id="PS51162">
    <property type="entry name" value="THYROGLOBULIN_1_2"/>
    <property type="match status" value="2"/>
</dbReference>
<evidence type="ECO:0000256" key="11">
    <source>
        <dbReference type="SAM" id="SignalP"/>
    </source>
</evidence>
<dbReference type="CDD" id="cd00191">
    <property type="entry name" value="TY"/>
    <property type="match status" value="2"/>
</dbReference>
<dbReference type="InterPro" id="IPR000716">
    <property type="entry name" value="Thyroglobulin_1"/>
</dbReference>
<feature type="compositionally biased region" description="Polar residues" evidence="10">
    <location>
        <begin position="149"/>
        <end position="172"/>
    </location>
</feature>
<dbReference type="SUPFAM" id="SSF47473">
    <property type="entry name" value="EF-hand"/>
    <property type="match status" value="1"/>
</dbReference>
<dbReference type="GO" id="GO:0050840">
    <property type="term" value="F:extracellular matrix binding"/>
    <property type="evidence" value="ECO:0007669"/>
    <property type="project" value="TreeGrafter"/>
</dbReference>
<keyword evidence="8" id="KW-0325">Glycoprotein</keyword>
<dbReference type="GO" id="GO:0005509">
    <property type="term" value="F:calcium ion binding"/>
    <property type="evidence" value="ECO:0007669"/>
    <property type="project" value="InterPro"/>
</dbReference>
<protein>
    <recommendedName>
        <fullName evidence="16">SPARC related modular calcium binding 1</fullName>
    </recommendedName>
</protein>
<evidence type="ECO:0000256" key="10">
    <source>
        <dbReference type="SAM" id="MobiDB-lite"/>
    </source>
</evidence>
<dbReference type="PROSITE" id="PS00018">
    <property type="entry name" value="EF_HAND_1"/>
    <property type="match status" value="1"/>
</dbReference>
<evidence type="ECO:0000256" key="1">
    <source>
        <dbReference type="ARBA" id="ARBA00004498"/>
    </source>
</evidence>
<evidence type="ECO:0000259" key="13">
    <source>
        <dbReference type="PROSITE" id="PS51465"/>
    </source>
</evidence>
<reference evidence="14" key="1">
    <citation type="thesis" date="2020" institute="ProQuest LLC" country="789 East Eisenhower Parkway, Ann Arbor, MI, USA">
        <title>Comparative Genomics and Chromosome Evolution.</title>
        <authorList>
            <person name="Mudd A.B."/>
        </authorList>
    </citation>
    <scope>NUCLEOTIDE SEQUENCE</scope>
    <source>
        <strain evidence="14">237g6f4</strain>
        <tissue evidence="14">Blood</tissue>
    </source>
</reference>
<evidence type="ECO:0000256" key="5">
    <source>
        <dbReference type="ARBA" id="ARBA00022737"/>
    </source>
</evidence>
<keyword evidence="2" id="KW-0964">Secreted</keyword>
<accession>A0AAV7ALH1</accession>
<comment type="subcellular location">
    <subcellularLocation>
        <location evidence="1">Secreted</location>
        <location evidence="1">Extracellular space</location>
        <location evidence="1">Extracellular matrix</location>
    </subcellularLocation>
</comment>